<name>A0A433QU71_9FUNG</name>
<dbReference type="AlphaFoldDB" id="A0A433QU71"/>
<feature type="compositionally biased region" description="Acidic residues" evidence="1">
    <location>
        <begin position="88"/>
        <end position="97"/>
    </location>
</feature>
<protein>
    <submittedName>
        <fullName evidence="2">Uncharacterized protein</fullName>
    </submittedName>
</protein>
<sequence>MAHTQQEELTNAIANVGVDGYETSESDDGDNMDHPMDDEFFDANDVFYDSVGRRISMRYSQAVYSHERHMPKLRVTSADSLARGPLKEEDEEEESEQDYVRSQQLRQAAHEARETDNDRVQVKEEGVFALDRKLHLALWIVFIV</sequence>
<proteinExistence type="predicted"/>
<gene>
    <name evidence="2" type="ORF">BC938DRAFT_472073</name>
</gene>
<evidence type="ECO:0000313" key="2">
    <source>
        <dbReference type="EMBL" id="RUS33342.1"/>
    </source>
</evidence>
<feature type="compositionally biased region" description="Basic and acidic residues" evidence="1">
    <location>
        <begin position="108"/>
        <end position="118"/>
    </location>
</feature>
<reference evidence="2 3" key="1">
    <citation type="journal article" date="2018" name="New Phytol.">
        <title>Phylogenomics of Endogonaceae and evolution of mycorrhizas within Mucoromycota.</title>
        <authorList>
            <person name="Chang Y."/>
            <person name="Desiro A."/>
            <person name="Na H."/>
            <person name="Sandor L."/>
            <person name="Lipzen A."/>
            <person name="Clum A."/>
            <person name="Barry K."/>
            <person name="Grigoriev I.V."/>
            <person name="Martin F.M."/>
            <person name="Stajich J.E."/>
            <person name="Smith M.E."/>
            <person name="Bonito G."/>
            <person name="Spatafora J.W."/>
        </authorList>
    </citation>
    <scope>NUCLEOTIDE SEQUENCE [LARGE SCALE GENOMIC DNA]</scope>
    <source>
        <strain evidence="2 3">AD002</strain>
    </source>
</reference>
<dbReference type="Proteomes" id="UP000274822">
    <property type="component" value="Unassembled WGS sequence"/>
</dbReference>
<evidence type="ECO:0000256" key="1">
    <source>
        <dbReference type="SAM" id="MobiDB-lite"/>
    </source>
</evidence>
<evidence type="ECO:0000313" key="3">
    <source>
        <dbReference type="Proteomes" id="UP000274822"/>
    </source>
</evidence>
<feature type="region of interest" description="Disordered" evidence="1">
    <location>
        <begin position="1"/>
        <end position="37"/>
    </location>
</feature>
<keyword evidence="3" id="KW-1185">Reference proteome</keyword>
<organism evidence="2 3">
    <name type="scientific">Jimgerdemannia flammicorona</name>
    <dbReference type="NCBI Taxonomy" id="994334"/>
    <lineage>
        <taxon>Eukaryota</taxon>
        <taxon>Fungi</taxon>
        <taxon>Fungi incertae sedis</taxon>
        <taxon>Mucoromycota</taxon>
        <taxon>Mucoromycotina</taxon>
        <taxon>Endogonomycetes</taxon>
        <taxon>Endogonales</taxon>
        <taxon>Endogonaceae</taxon>
        <taxon>Jimgerdemannia</taxon>
    </lineage>
</organism>
<dbReference type="EMBL" id="RBNJ01001282">
    <property type="protein sequence ID" value="RUS33342.1"/>
    <property type="molecule type" value="Genomic_DNA"/>
</dbReference>
<accession>A0A433QU71</accession>
<feature type="region of interest" description="Disordered" evidence="1">
    <location>
        <begin position="75"/>
        <end position="118"/>
    </location>
</feature>
<comment type="caution">
    <text evidence="2">The sequence shown here is derived from an EMBL/GenBank/DDBJ whole genome shotgun (WGS) entry which is preliminary data.</text>
</comment>